<proteinExistence type="predicted"/>
<name>A0A4D6KNH2_VIGUN</name>
<keyword evidence="1" id="KW-0175">Coiled coil</keyword>
<dbReference type="Proteomes" id="UP000501690">
    <property type="component" value="Linkage Group LG1"/>
</dbReference>
<dbReference type="EMBL" id="CP039345">
    <property type="protein sequence ID" value="QCD79208.1"/>
    <property type="molecule type" value="Genomic_DNA"/>
</dbReference>
<evidence type="ECO:0000313" key="2">
    <source>
        <dbReference type="EMBL" id="QCD79208.1"/>
    </source>
</evidence>
<keyword evidence="3" id="KW-1185">Reference proteome</keyword>
<accession>A0A4D6KNH2</accession>
<evidence type="ECO:0000313" key="3">
    <source>
        <dbReference type="Proteomes" id="UP000501690"/>
    </source>
</evidence>
<sequence>MNTDELPAADKEEVVMLMKFTDRLPTKGLVRVYNSIHPIIDIEGHMAQVGKKNLTLFQALRKEKAGLSSGAKGPKAGLIELPETTVRKDIEIDMPEILINSINNMEPDNLVRMVVEFNSKALILGHRVGSLYRREVKEGNREKLEELQEEKFKGKIADLEADYDELKEKHEGTTFFCKEVDMANPRFDVNKDVVDGQLINKAESNPEEEVEKAMADEDVNAGAARQGQGLSSGAKGPKAGLIELPETPVRKDIEIDMPEILINSINNMEPDNLVRMVVEFNSKALILGHRVGSLYRREVKEGNREKLEERQEEKFKGKIADLEADYDELKEKHEGVEVELEVLISCRIQEEINGCEEGVGQTTFFCKEVDMASPRFDVNKDVEDGQRINKAESNPEEEVEKAMADEDVNAGAAVVYSEDNLFLGDKNQQKTRYWCGVWWQGVISKGVLATRGDWWQGVIRQAIDSKTMGLEWIWRLATRMFRQAVCVVFSPGHA</sequence>
<organism evidence="2 3">
    <name type="scientific">Vigna unguiculata</name>
    <name type="common">Cowpea</name>
    <dbReference type="NCBI Taxonomy" id="3917"/>
    <lineage>
        <taxon>Eukaryota</taxon>
        <taxon>Viridiplantae</taxon>
        <taxon>Streptophyta</taxon>
        <taxon>Embryophyta</taxon>
        <taxon>Tracheophyta</taxon>
        <taxon>Spermatophyta</taxon>
        <taxon>Magnoliopsida</taxon>
        <taxon>eudicotyledons</taxon>
        <taxon>Gunneridae</taxon>
        <taxon>Pentapetalae</taxon>
        <taxon>rosids</taxon>
        <taxon>fabids</taxon>
        <taxon>Fabales</taxon>
        <taxon>Fabaceae</taxon>
        <taxon>Papilionoideae</taxon>
        <taxon>50 kb inversion clade</taxon>
        <taxon>NPAAA clade</taxon>
        <taxon>indigoferoid/millettioid clade</taxon>
        <taxon>Phaseoleae</taxon>
        <taxon>Vigna</taxon>
    </lineage>
</organism>
<evidence type="ECO:0000256" key="1">
    <source>
        <dbReference type="SAM" id="Coils"/>
    </source>
</evidence>
<reference evidence="2 3" key="1">
    <citation type="submission" date="2019-04" db="EMBL/GenBank/DDBJ databases">
        <title>An improved genome assembly and genetic linkage map for asparagus bean, Vigna unguiculata ssp. sesquipedialis.</title>
        <authorList>
            <person name="Xia Q."/>
            <person name="Zhang R."/>
            <person name="Dong Y."/>
        </authorList>
    </citation>
    <scope>NUCLEOTIDE SEQUENCE [LARGE SCALE GENOMIC DNA]</scope>
    <source>
        <tissue evidence="2">Leaf</tissue>
    </source>
</reference>
<feature type="coiled-coil region" evidence="1">
    <location>
        <begin position="312"/>
        <end position="339"/>
    </location>
</feature>
<dbReference type="AlphaFoldDB" id="A0A4D6KNH2"/>
<protein>
    <submittedName>
        <fullName evidence="2">Uncharacterized protein</fullName>
    </submittedName>
</protein>
<gene>
    <name evidence="2" type="ORF">DEO72_LG1g2847</name>
</gene>